<dbReference type="EMBL" id="CP134185">
    <property type="protein sequence ID" value="WPA98868.1"/>
    <property type="molecule type" value="Genomic_DNA"/>
</dbReference>
<protein>
    <recommendedName>
        <fullName evidence="6">ASST-domain-containing protein</fullName>
    </recommendedName>
</protein>
<evidence type="ECO:0000313" key="2">
    <source>
        <dbReference type="EMBL" id="PIA98447.1"/>
    </source>
</evidence>
<feature type="transmembrane region" description="Helical" evidence="1">
    <location>
        <begin position="554"/>
        <end position="575"/>
    </location>
</feature>
<dbReference type="PANTHER" id="PTHR35340:SF5">
    <property type="entry name" value="ASST-DOMAIN-CONTAINING PROTEIN"/>
    <property type="match status" value="1"/>
</dbReference>
<evidence type="ECO:0000256" key="1">
    <source>
        <dbReference type="SAM" id="Phobius"/>
    </source>
</evidence>
<proteinExistence type="predicted"/>
<evidence type="ECO:0000313" key="4">
    <source>
        <dbReference type="Proteomes" id="UP000230605"/>
    </source>
</evidence>
<dbReference type="InterPro" id="IPR039535">
    <property type="entry name" value="ASST-like"/>
</dbReference>
<dbReference type="InterPro" id="IPR053143">
    <property type="entry name" value="Arylsulfate_ST"/>
</dbReference>
<gene>
    <name evidence="2" type="ORF">CB0940_06250</name>
    <name evidence="3" type="ORF">RHO25_003481</name>
</gene>
<dbReference type="Proteomes" id="UP000230605">
    <property type="component" value="Chromosome 2"/>
</dbReference>
<sequence>MVSARRSNFVRNAVKWTLVALLVPLGFYFIHQYVFPIIAFLVPSLDPFFFDLGVFGAFPLHRYASFHLGGPQARHVQWHDSCDSGVVLLTPNGPSVDKSGPMMLDAQGGLIWRSDDYGAAANLKVQRYKGQDYLTLWSGEKAATSGKGVYFMLDETYKVVKMVEAAGDGLWGDLHEFKITDAGTALVTVYNTTNADLTGMGMWRGANGWIVDNLFQEIDIETNELLFQWSAAEHFDPVDTYMTNPFGGYWESIPFDFYHLNSVDKDSKGNYIISSRHFHHVLCVSPAGEILWILGGRDNQFEDLSDGQATNFKWQHDARWISEDEGIMTLFDNSKAGPLHSDASQSRALVIQLDLQKKTAKLVHSMKSAQGILASSQGSVQLLPETNNYLVGWGSAAAYSEYSNTGELLCETHLGASWYYSFERMKSYRTTKAFDWHGIPHEPPQVNIQGDIISVSWNGATEVAYWSLEGIRDDSASSTEDLRSKDEESAESQNVFEALDVLPKIGFESTFDLSHISTEKAFTRLRVAALDKDHNLLRYSEPIEAGSATAESSYLMTVVKLSLVLGFLVGARFAFKQYRSRSHLRKSWNAASTVPAWMQWQSPSGRRHIDRTAIYEWIQMKLPVVRTRPG</sequence>
<keyword evidence="1" id="KW-0812">Transmembrane</keyword>
<keyword evidence="5" id="KW-1185">Reference proteome</keyword>
<dbReference type="EMBL" id="LKMD01000102">
    <property type="protein sequence ID" value="PIA98447.1"/>
    <property type="molecule type" value="Genomic_DNA"/>
</dbReference>
<dbReference type="Pfam" id="PF14269">
    <property type="entry name" value="Arylsulfotran_2"/>
    <property type="match status" value="1"/>
</dbReference>
<dbReference type="Proteomes" id="UP001302367">
    <property type="component" value="Chromosome 2"/>
</dbReference>
<evidence type="ECO:0008006" key="6">
    <source>
        <dbReference type="Google" id="ProtNLM"/>
    </source>
</evidence>
<dbReference type="PANTHER" id="PTHR35340">
    <property type="entry name" value="PQQ ENZYME REPEAT PROTEIN-RELATED"/>
    <property type="match status" value="1"/>
</dbReference>
<keyword evidence="1" id="KW-0472">Membrane</keyword>
<evidence type="ECO:0000313" key="5">
    <source>
        <dbReference type="Proteomes" id="UP001302367"/>
    </source>
</evidence>
<accession>A0A2G5I0X6</accession>
<name>A0A2G5I0X6_CERBT</name>
<dbReference type="OrthoDB" id="5427350at2759"/>
<reference evidence="3 5" key="2">
    <citation type="submission" date="2023-09" db="EMBL/GenBank/DDBJ databases">
        <title>Complete-Gapless Cercospora beticola genome.</title>
        <authorList>
            <person name="Wyatt N.A."/>
            <person name="Spanner R.E."/>
            <person name="Bolton M.D."/>
        </authorList>
    </citation>
    <scope>NUCLEOTIDE SEQUENCE [LARGE SCALE GENOMIC DNA]</scope>
    <source>
        <strain evidence="3">Cb09-40</strain>
    </source>
</reference>
<organism evidence="2 4">
    <name type="scientific">Cercospora beticola</name>
    <name type="common">Sugarbeet leaf spot fungus</name>
    <dbReference type="NCBI Taxonomy" id="122368"/>
    <lineage>
        <taxon>Eukaryota</taxon>
        <taxon>Fungi</taxon>
        <taxon>Dikarya</taxon>
        <taxon>Ascomycota</taxon>
        <taxon>Pezizomycotina</taxon>
        <taxon>Dothideomycetes</taxon>
        <taxon>Dothideomycetidae</taxon>
        <taxon>Mycosphaerellales</taxon>
        <taxon>Mycosphaerellaceae</taxon>
        <taxon>Cercospora</taxon>
    </lineage>
</organism>
<keyword evidence="1" id="KW-1133">Transmembrane helix</keyword>
<reference evidence="2 4" key="1">
    <citation type="submission" date="2015-10" db="EMBL/GenBank/DDBJ databases">
        <title>The cercosporin biosynthetic gene cluster was horizontally transferred to several fungal lineages and shown to be expanded in Cercospora beticola based on microsynteny with recipient genomes.</title>
        <authorList>
            <person name="De Jonge R."/>
            <person name="Ebert M.K."/>
            <person name="Suttle J.C."/>
            <person name="Jurick Ii W.M."/>
            <person name="Secor G.A."/>
            <person name="Thomma B.P."/>
            <person name="Van De Peer Y."/>
            <person name="Bolton M.D."/>
        </authorList>
    </citation>
    <scope>NUCLEOTIDE SEQUENCE [LARGE SCALE GENOMIC DNA]</scope>
    <source>
        <strain evidence="2 4">09-40</strain>
    </source>
</reference>
<dbReference type="AlphaFoldDB" id="A0A2G5I0X6"/>
<evidence type="ECO:0000313" key="3">
    <source>
        <dbReference type="EMBL" id="WPA98868.1"/>
    </source>
</evidence>